<organism evidence="2 3">
    <name type="scientific">Nonomuraea muscovyensis</name>
    <dbReference type="NCBI Taxonomy" id="1124761"/>
    <lineage>
        <taxon>Bacteria</taxon>
        <taxon>Bacillati</taxon>
        <taxon>Actinomycetota</taxon>
        <taxon>Actinomycetes</taxon>
        <taxon>Streptosporangiales</taxon>
        <taxon>Streptosporangiaceae</taxon>
        <taxon>Nonomuraea</taxon>
    </lineage>
</organism>
<gene>
    <name evidence="2" type="ORF">FHU36_003686</name>
</gene>
<feature type="transmembrane region" description="Helical" evidence="1">
    <location>
        <begin position="39"/>
        <end position="57"/>
    </location>
</feature>
<dbReference type="AlphaFoldDB" id="A0A7X0C4V6"/>
<proteinExistence type="predicted"/>
<dbReference type="RefSeq" id="WP_185085143.1">
    <property type="nucleotide sequence ID" value="NZ_JACHJB010000002.1"/>
</dbReference>
<feature type="transmembrane region" description="Helical" evidence="1">
    <location>
        <begin position="69"/>
        <end position="95"/>
    </location>
</feature>
<evidence type="ECO:0000256" key="1">
    <source>
        <dbReference type="SAM" id="Phobius"/>
    </source>
</evidence>
<dbReference type="EMBL" id="JACHJB010000002">
    <property type="protein sequence ID" value="MBB6347141.1"/>
    <property type="molecule type" value="Genomic_DNA"/>
</dbReference>
<accession>A0A7X0C4V6</accession>
<comment type="caution">
    <text evidence="2">The sequence shown here is derived from an EMBL/GenBank/DDBJ whole genome shotgun (WGS) entry which is preliminary data.</text>
</comment>
<feature type="transmembrane region" description="Helical" evidence="1">
    <location>
        <begin position="110"/>
        <end position="128"/>
    </location>
</feature>
<reference evidence="2 3" key="1">
    <citation type="submission" date="2020-08" db="EMBL/GenBank/DDBJ databases">
        <title>Sequencing the genomes of 1000 actinobacteria strains.</title>
        <authorList>
            <person name="Klenk H.-P."/>
        </authorList>
    </citation>
    <scope>NUCLEOTIDE SEQUENCE [LARGE SCALE GENOMIC DNA]</scope>
    <source>
        <strain evidence="2 3">DSM 45913</strain>
    </source>
</reference>
<evidence type="ECO:0000313" key="3">
    <source>
        <dbReference type="Proteomes" id="UP000583800"/>
    </source>
</evidence>
<evidence type="ECO:0000313" key="2">
    <source>
        <dbReference type="EMBL" id="MBB6347141.1"/>
    </source>
</evidence>
<dbReference type="Proteomes" id="UP000583800">
    <property type="component" value="Unassembled WGS sequence"/>
</dbReference>
<keyword evidence="1" id="KW-1133">Transmembrane helix</keyword>
<keyword evidence="1" id="KW-0812">Transmembrane</keyword>
<keyword evidence="1" id="KW-0472">Membrane</keyword>
<feature type="transmembrane region" description="Helical" evidence="1">
    <location>
        <begin position="164"/>
        <end position="182"/>
    </location>
</feature>
<protein>
    <submittedName>
        <fullName evidence="2">Uncharacterized protein</fullName>
    </submittedName>
</protein>
<name>A0A7X0C4V6_9ACTN</name>
<sequence length="193" mass="19770">MTSTWLPRFGAICAILLGLSIGGPGLVEAFTGETAVTSFVLGIGAALGTPALTVLYLHQAAAGGRFGLVAYAVNVVGLSLFAGVAFTLNIVLFYLEPAIVERLLQGPTRGAFLAATAVFVAGTVLFAVSMARSRIFPRPAVYGYGVALPLLAVLAPLPDTPLTSAVHVVAGASLIWLALPVLPRRTAVVNEAA</sequence>
<keyword evidence="3" id="KW-1185">Reference proteome</keyword>
<feature type="transmembrane region" description="Helical" evidence="1">
    <location>
        <begin position="140"/>
        <end position="158"/>
    </location>
</feature>